<sequence>MNESLHVHDHVHGMASLVRSSFGPMGAEKLLFCPPEPPILTSSGYTILHYADMTKSHTAHPMKTYLMQKVRAVYSDMGDGVVQYLLLLDLVLQRIEPSRVWSATFAAAKTAIAPAFYATFDGLSIRTTVTFDSHTRQPSPSLVAATRAIVTTSLAGLFNSTSTAYLADLTVDWVFKSVIASINHALPATPAALYVYLEHILRHANDSLLSLPFAALDASRITRRHEYLLRLASHTNVTLRDEKLSSGQRIVLFVGSLEQLGSDASSVELQVLSAQSYLSSIQFCAQRVAEFLTALKVHHHVNLLLCTECTPDHVVASCRHLGIVCIPFVDKADMHALASRTGISWFTSVFEPINESLHVAINTAPLRCIRAGGARMIVPQVLLRAQSKGLCKQYYYAIKKGLRVLRFWCSSSAASSSMTTQNAHLQGACHCLTSLGGAQAAEVAFAHTLMQATSTTSTIPMEARVLLAQALVGVHNLLRDNLSATGALPQSTIHPLLMHRVDVSTCEGNHSFEQKPATSVDNEFKGVVLDVTAKIRTLAGQVDGCQVKEARPDDFGIVHPLNHCCRLLEHVLGTLEEVCRLDGHFLRAPKQTKTDDT</sequence>
<dbReference type="PANTHER" id="PTHR14667">
    <property type="entry name" value="BARDET-BIEDL SYNDROME 10 PROTEIN"/>
    <property type="match status" value="1"/>
</dbReference>
<dbReference type="InterPro" id="IPR042619">
    <property type="entry name" value="BBS10"/>
</dbReference>
<dbReference type="Gene3D" id="1.10.560.10">
    <property type="entry name" value="GroEL-like equatorial domain"/>
    <property type="match status" value="1"/>
</dbReference>
<dbReference type="SUPFAM" id="SSF48592">
    <property type="entry name" value="GroEL equatorial domain-like"/>
    <property type="match status" value="1"/>
</dbReference>
<dbReference type="Gene3D" id="3.30.260.10">
    <property type="entry name" value="TCP-1-like chaperonin intermediate domain"/>
    <property type="match status" value="1"/>
</dbReference>
<dbReference type="OrthoDB" id="77816at2759"/>
<dbReference type="GO" id="GO:0016887">
    <property type="term" value="F:ATP hydrolysis activity"/>
    <property type="evidence" value="ECO:0007669"/>
    <property type="project" value="InterPro"/>
</dbReference>
<proteinExistence type="inferred from homology"/>
<dbReference type="Pfam" id="PF00118">
    <property type="entry name" value="Cpn60_TCP1"/>
    <property type="match status" value="1"/>
</dbReference>
<dbReference type="eggNOG" id="ENOG502S1IV">
    <property type="taxonomic scope" value="Eukaryota"/>
</dbReference>
<dbReference type="STRING" id="157072.A0A024URI3"/>
<dbReference type="InterPro" id="IPR027409">
    <property type="entry name" value="GroEL-like_apical_dom_sf"/>
</dbReference>
<dbReference type="InterPro" id="IPR002194">
    <property type="entry name" value="Chaperonin_TCP-1_CS"/>
</dbReference>
<dbReference type="Gene3D" id="3.50.7.10">
    <property type="entry name" value="GroEL"/>
    <property type="match status" value="1"/>
</dbReference>
<dbReference type="GO" id="GO:0006457">
    <property type="term" value="P:protein folding"/>
    <property type="evidence" value="ECO:0007669"/>
    <property type="project" value="InterPro"/>
</dbReference>
<dbReference type="PANTHER" id="PTHR14667:SF2">
    <property type="entry name" value="BARDET-BIEDL SYNDROME 10 PROTEIN"/>
    <property type="match status" value="1"/>
</dbReference>
<accession>A0A024URI3</accession>
<dbReference type="EMBL" id="KI913953">
    <property type="protein sequence ID" value="ETW08790.1"/>
    <property type="molecule type" value="Genomic_DNA"/>
</dbReference>
<dbReference type="InterPro" id="IPR027410">
    <property type="entry name" value="TCP-1-like_intermed_sf"/>
</dbReference>
<dbReference type="InterPro" id="IPR002423">
    <property type="entry name" value="Cpn60/GroEL/TCP-1"/>
</dbReference>
<comment type="similarity">
    <text evidence="1">Belongs to the TCP-1 chaperonin family.</text>
</comment>
<dbReference type="GeneID" id="20078354"/>
<dbReference type="RefSeq" id="XP_008862595.1">
    <property type="nucleotide sequence ID" value="XM_008864373.1"/>
</dbReference>
<reference evidence="2" key="1">
    <citation type="submission" date="2013-12" db="EMBL/GenBank/DDBJ databases">
        <title>The Genome Sequence of Aphanomyces invadans NJM9701.</title>
        <authorList>
            <consortium name="The Broad Institute Genomics Platform"/>
            <person name="Russ C."/>
            <person name="Tyler B."/>
            <person name="van West P."/>
            <person name="Dieguez-Uribeondo J."/>
            <person name="Young S.K."/>
            <person name="Zeng Q."/>
            <person name="Gargeya S."/>
            <person name="Fitzgerald M."/>
            <person name="Abouelleil A."/>
            <person name="Alvarado L."/>
            <person name="Chapman S.B."/>
            <person name="Gainer-Dewar J."/>
            <person name="Goldberg J."/>
            <person name="Griggs A."/>
            <person name="Gujja S."/>
            <person name="Hansen M."/>
            <person name="Howarth C."/>
            <person name="Imamovic A."/>
            <person name="Ireland A."/>
            <person name="Larimer J."/>
            <person name="McCowan C."/>
            <person name="Murphy C."/>
            <person name="Pearson M."/>
            <person name="Poon T.W."/>
            <person name="Priest M."/>
            <person name="Roberts A."/>
            <person name="Saif S."/>
            <person name="Shea T."/>
            <person name="Sykes S."/>
            <person name="Wortman J."/>
            <person name="Nusbaum C."/>
            <person name="Birren B."/>
        </authorList>
    </citation>
    <scope>NUCLEOTIDE SEQUENCE [LARGE SCALE GENOMIC DNA]</scope>
    <source>
        <strain evidence="2">NJM9701</strain>
    </source>
</reference>
<evidence type="ECO:0000313" key="2">
    <source>
        <dbReference type="EMBL" id="ETW08790.1"/>
    </source>
</evidence>
<dbReference type="AlphaFoldDB" id="A0A024URI3"/>
<name>A0A024URI3_9STRA</name>
<evidence type="ECO:0000256" key="1">
    <source>
        <dbReference type="ARBA" id="ARBA00008020"/>
    </source>
</evidence>
<dbReference type="VEuPathDB" id="FungiDB:H310_01304"/>
<dbReference type="GO" id="GO:0051082">
    <property type="term" value="F:unfolded protein binding"/>
    <property type="evidence" value="ECO:0007669"/>
    <property type="project" value="InterPro"/>
</dbReference>
<dbReference type="InterPro" id="IPR027413">
    <property type="entry name" value="GROEL-like_equatorial_sf"/>
</dbReference>
<protein>
    <submittedName>
        <fullName evidence="2">Uncharacterized protein</fullName>
    </submittedName>
</protein>
<dbReference type="GO" id="GO:0005524">
    <property type="term" value="F:ATP binding"/>
    <property type="evidence" value="ECO:0007669"/>
    <property type="project" value="InterPro"/>
</dbReference>
<organism evidence="2">
    <name type="scientific">Aphanomyces invadans</name>
    <dbReference type="NCBI Taxonomy" id="157072"/>
    <lineage>
        <taxon>Eukaryota</taxon>
        <taxon>Sar</taxon>
        <taxon>Stramenopiles</taxon>
        <taxon>Oomycota</taxon>
        <taxon>Saprolegniomycetes</taxon>
        <taxon>Saprolegniales</taxon>
        <taxon>Verrucalvaceae</taxon>
        <taxon>Aphanomyces</taxon>
    </lineage>
</organism>
<dbReference type="PROSITE" id="PS00750">
    <property type="entry name" value="TCP1_1"/>
    <property type="match status" value="1"/>
</dbReference>
<dbReference type="GO" id="GO:0051131">
    <property type="term" value="P:chaperone-mediated protein complex assembly"/>
    <property type="evidence" value="ECO:0007669"/>
    <property type="project" value="InterPro"/>
</dbReference>
<gene>
    <name evidence="2" type="ORF">H310_01304</name>
</gene>